<proteinExistence type="predicted"/>
<dbReference type="PROSITE" id="PS51257">
    <property type="entry name" value="PROKAR_LIPOPROTEIN"/>
    <property type="match status" value="1"/>
</dbReference>
<accession>A0A9D9N9K5</accession>
<dbReference type="Pfam" id="PF16215">
    <property type="entry name" value="DUF4876"/>
    <property type="match status" value="1"/>
</dbReference>
<protein>
    <submittedName>
        <fullName evidence="2">DUF4876 domain-containing protein</fullName>
    </submittedName>
</protein>
<dbReference type="Gene3D" id="2.60.40.10">
    <property type="entry name" value="Immunoglobulins"/>
    <property type="match status" value="2"/>
</dbReference>
<dbReference type="Proteomes" id="UP000823597">
    <property type="component" value="Unassembled WGS sequence"/>
</dbReference>
<feature type="domain" description="BACON" evidence="1">
    <location>
        <begin position="52"/>
        <end position="111"/>
    </location>
</feature>
<dbReference type="InterPro" id="IPR013783">
    <property type="entry name" value="Ig-like_fold"/>
</dbReference>
<comment type="caution">
    <text evidence="2">The sequence shown here is derived from an EMBL/GenBank/DDBJ whole genome shotgun (WGS) entry which is preliminary data.</text>
</comment>
<dbReference type="CDD" id="cd14948">
    <property type="entry name" value="BACON"/>
    <property type="match status" value="1"/>
</dbReference>
<sequence length="485" mass="52988">MKKLLLFSAIAFLFTGCTKEIEKPTVGFEPDELTFTADGGTLSLKIITSGEWSVDPGSAGWLTFVPASGSGDATVEVTAAAYADATDRTASVKVVSVNEGGSAEGSLTVVQSRKTPPVQPQVREITVRARGGEVTLDAPQGYSYVVAVPSAIDWITVGEQGQDTFVLVFRENASEEDRTASVQLVNSEGETLMTLDITQSWRNVFPGEFLIEELFYTSNIVEETGSPDRYHGDQYIKITNNTDELLYADGLMVMEAKINSAQDVTYTPDVRPESCGVQAIYVVPGNGTDVPVEPHGSLLIVNNAQNHKATNPNSFDLTGADFEWYDESTNSAYLDVDNPDVPNMDKWFCYTMTVWSMHDRGFCGYCIAMPPAGTEMNTYLENYRWEGQYILQTAAGDFTMDVTNAYLVPNSWVLDAVNLSVEEVFYTLSFDTSLDAGYTYCGTTNLDPGRYGKAVIRKKDGNGYLVDTNNSASDFIPNTTPSLAE</sequence>
<organism evidence="2 3">
    <name type="scientific">Candidatus Merdivivens pullistercoris</name>
    <dbReference type="NCBI Taxonomy" id="2840873"/>
    <lineage>
        <taxon>Bacteria</taxon>
        <taxon>Pseudomonadati</taxon>
        <taxon>Bacteroidota</taxon>
        <taxon>Bacteroidia</taxon>
        <taxon>Bacteroidales</taxon>
        <taxon>Muribaculaceae</taxon>
        <taxon>Muribaculaceae incertae sedis</taxon>
        <taxon>Candidatus Merdivivens</taxon>
    </lineage>
</organism>
<dbReference type="Pfam" id="PF13004">
    <property type="entry name" value="BACON"/>
    <property type="match status" value="2"/>
</dbReference>
<dbReference type="InterPro" id="IPR032627">
    <property type="entry name" value="DUF4876"/>
</dbReference>
<name>A0A9D9N9K5_9BACT</name>
<reference evidence="2" key="2">
    <citation type="journal article" date="2021" name="PeerJ">
        <title>Extensive microbial diversity within the chicken gut microbiome revealed by metagenomics and culture.</title>
        <authorList>
            <person name="Gilroy R."/>
            <person name="Ravi A."/>
            <person name="Getino M."/>
            <person name="Pursley I."/>
            <person name="Horton D.L."/>
            <person name="Alikhan N.F."/>
            <person name="Baker D."/>
            <person name="Gharbi K."/>
            <person name="Hall N."/>
            <person name="Watson M."/>
            <person name="Adriaenssens E.M."/>
            <person name="Foster-Nyarko E."/>
            <person name="Jarju S."/>
            <person name="Secka A."/>
            <person name="Antonio M."/>
            <person name="Oren A."/>
            <person name="Chaudhuri R.R."/>
            <person name="La Ragione R."/>
            <person name="Hildebrand F."/>
            <person name="Pallen M.J."/>
        </authorList>
    </citation>
    <scope>NUCLEOTIDE SEQUENCE</scope>
    <source>
        <strain evidence="2">10037</strain>
    </source>
</reference>
<evidence type="ECO:0000313" key="2">
    <source>
        <dbReference type="EMBL" id="MBO8465377.1"/>
    </source>
</evidence>
<evidence type="ECO:0000313" key="3">
    <source>
        <dbReference type="Proteomes" id="UP000823597"/>
    </source>
</evidence>
<evidence type="ECO:0000259" key="1">
    <source>
        <dbReference type="Pfam" id="PF13004"/>
    </source>
</evidence>
<dbReference type="EMBL" id="JADIME010000053">
    <property type="protein sequence ID" value="MBO8465377.1"/>
    <property type="molecule type" value="Genomic_DNA"/>
</dbReference>
<reference evidence="2" key="1">
    <citation type="submission" date="2020-10" db="EMBL/GenBank/DDBJ databases">
        <authorList>
            <person name="Gilroy R."/>
        </authorList>
    </citation>
    <scope>NUCLEOTIDE SEQUENCE</scope>
    <source>
        <strain evidence="2">10037</strain>
    </source>
</reference>
<gene>
    <name evidence="2" type="ORF">IAB93_05195</name>
</gene>
<dbReference type="AlphaFoldDB" id="A0A9D9N9K5"/>
<feature type="domain" description="BACON" evidence="1">
    <location>
        <begin position="150"/>
        <end position="199"/>
    </location>
</feature>
<dbReference type="InterPro" id="IPR024361">
    <property type="entry name" value="BACON"/>
</dbReference>